<gene>
    <name evidence="2" type="ORF">OEA66_01375</name>
</gene>
<sequence length="108" mass="11930">MKTLSRFVLSATFVMALGITNIAFAQETKNDLAINTNSLLGNTVKRHEASPELKSSTLILIDKVESSLSDLKELKGDHVKNVKVLLNDSVKKKYKEKGIKELISVTTK</sequence>
<comment type="caution">
    <text evidence="2">The sequence shown here is derived from an EMBL/GenBank/DDBJ whole genome shotgun (WGS) entry which is preliminary data.</text>
</comment>
<name>A0ABT3XYN7_9FLAO</name>
<protein>
    <submittedName>
        <fullName evidence="2">Uncharacterized protein</fullName>
    </submittedName>
</protein>
<feature type="signal peptide" evidence="1">
    <location>
        <begin position="1"/>
        <end position="25"/>
    </location>
</feature>
<dbReference type="RefSeq" id="WP_267279662.1">
    <property type="nucleotide sequence ID" value="NZ_JAOVZV010000001.1"/>
</dbReference>
<dbReference type="Proteomes" id="UP001070176">
    <property type="component" value="Unassembled WGS sequence"/>
</dbReference>
<keyword evidence="1" id="KW-0732">Signal</keyword>
<accession>A0ABT3XYN7</accession>
<dbReference type="EMBL" id="JAOVZV010000001">
    <property type="protein sequence ID" value="MCX8530997.1"/>
    <property type="molecule type" value="Genomic_DNA"/>
</dbReference>
<keyword evidence="3" id="KW-1185">Reference proteome</keyword>
<organism evidence="2 3">
    <name type="scientific">Chryseobacterium luquanense</name>
    <dbReference type="NCBI Taxonomy" id="2983766"/>
    <lineage>
        <taxon>Bacteria</taxon>
        <taxon>Pseudomonadati</taxon>
        <taxon>Bacteroidota</taxon>
        <taxon>Flavobacteriia</taxon>
        <taxon>Flavobacteriales</taxon>
        <taxon>Weeksellaceae</taxon>
        <taxon>Chryseobacterium group</taxon>
        <taxon>Chryseobacterium</taxon>
    </lineage>
</organism>
<evidence type="ECO:0000313" key="3">
    <source>
        <dbReference type="Proteomes" id="UP001070176"/>
    </source>
</evidence>
<proteinExistence type="predicted"/>
<evidence type="ECO:0000256" key="1">
    <source>
        <dbReference type="SAM" id="SignalP"/>
    </source>
</evidence>
<evidence type="ECO:0000313" key="2">
    <source>
        <dbReference type="EMBL" id="MCX8530997.1"/>
    </source>
</evidence>
<reference evidence="2" key="1">
    <citation type="submission" date="2022-10" db="EMBL/GenBank/DDBJ databases">
        <title>Chryseobacterium sp. nov., a novel bacterial species.</title>
        <authorList>
            <person name="Cao Y."/>
        </authorList>
    </citation>
    <scope>NUCLEOTIDE SEQUENCE</scope>
    <source>
        <strain evidence="2">KC 927</strain>
    </source>
</reference>
<feature type="chain" id="PRO_5046625626" evidence="1">
    <location>
        <begin position="26"/>
        <end position="108"/>
    </location>
</feature>